<dbReference type="InterPro" id="IPR048720">
    <property type="entry name" value="PROPPIN"/>
</dbReference>
<dbReference type="GO" id="GO:0005737">
    <property type="term" value="C:cytoplasm"/>
    <property type="evidence" value="ECO:0007669"/>
    <property type="project" value="UniProtKB-ARBA"/>
</dbReference>
<organism evidence="6 7">
    <name type="scientific">Protopolystoma xenopodis</name>
    <dbReference type="NCBI Taxonomy" id="117903"/>
    <lineage>
        <taxon>Eukaryota</taxon>
        <taxon>Metazoa</taxon>
        <taxon>Spiralia</taxon>
        <taxon>Lophotrochozoa</taxon>
        <taxon>Platyhelminthes</taxon>
        <taxon>Monogenea</taxon>
        <taxon>Polyopisthocotylea</taxon>
        <taxon>Polystomatidea</taxon>
        <taxon>Polystomatidae</taxon>
        <taxon>Protopolystoma</taxon>
    </lineage>
</organism>
<keyword evidence="3" id="KW-0072">Autophagy</keyword>
<dbReference type="PANTHER" id="PTHR11227">
    <property type="entry name" value="WD-REPEAT PROTEIN INTERACTING WITH PHOSPHOINOSIDES WIPI -RELATED"/>
    <property type="match status" value="1"/>
</dbReference>
<dbReference type="EMBL" id="CAAALY010255364">
    <property type="protein sequence ID" value="VEL37560.1"/>
    <property type="molecule type" value="Genomic_DNA"/>
</dbReference>
<dbReference type="InterPro" id="IPR036322">
    <property type="entry name" value="WD40_repeat_dom_sf"/>
</dbReference>
<sequence>MNIIIVLANTIKVYSHSLSPQLLHEWETCPNPLGLCHVCQSSAKPLAAFPGRRLGTVVIASICENQASAATPPPRQIVAHENPLAALTMDCEGRFLATASQKGTLVRIFGSRDCDLLAELRRGANSACITSLAFNMTGELICVTSDHGTAHVFRLPAAAALAVTSATSAAAGGAGTATVATSPCSIGGTTLSAGRPIRESDLGSIAVVGGTNPTSPDSYVSTVGGLHGSLSRKNKQITGSRSSG</sequence>
<dbReference type="SUPFAM" id="SSF50978">
    <property type="entry name" value="WD40 repeat-like"/>
    <property type="match status" value="1"/>
</dbReference>
<reference evidence="6" key="1">
    <citation type="submission" date="2018-11" db="EMBL/GenBank/DDBJ databases">
        <authorList>
            <consortium name="Pathogen Informatics"/>
        </authorList>
    </citation>
    <scope>NUCLEOTIDE SEQUENCE</scope>
</reference>
<dbReference type="Pfam" id="PF21032">
    <property type="entry name" value="PROPPIN"/>
    <property type="match status" value="1"/>
</dbReference>
<name>A0A448XIM6_9PLAT</name>
<dbReference type="SMART" id="SM00320">
    <property type="entry name" value="WD40"/>
    <property type="match status" value="2"/>
</dbReference>
<proteinExistence type="inferred from homology"/>
<dbReference type="AlphaFoldDB" id="A0A448XIM6"/>
<comment type="similarity">
    <text evidence="4">Belongs to the WD repeat PROPPIN family.</text>
</comment>
<gene>
    <name evidence="6" type="ORF">PXEA_LOCUS31000</name>
</gene>
<evidence type="ECO:0000256" key="5">
    <source>
        <dbReference type="SAM" id="MobiDB-lite"/>
    </source>
</evidence>
<evidence type="ECO:0000256" key="3">
    <source>
        <dbReference type="ARBA" id="ARBA00023006"/>
    </source>
</evidence>
<dbReference type="OrthoDB" id="1667587at2759"/>
<keyword evidence="7" id="KW-1185">Reference proteome</keyword>
<dbReference type="GO" id="GO:0006914">
    <property type="term" value="P:autophagy"/>
    <property type="evidence" value="ECO:0007669"/>
    <property type="project" value="UniProtKB-KW"/>
</dbReference>
<evidence type="ECO:0000256" key="2">
    <source>
        <dbReference type="ARBA" id="ARBA00022737"/>
    </source>
</evidence>
<accession>A0A448XIM6</accession>
<keyword evidence="1" id="KW-0853">WD repeat</keyword>
<feature type="region of interest" description="Disordered" evidence="5">
    <location>
        <begin position="224"/>
        <end position="244"/>
    </location>
</feature>
<dbReference type="InterPro" id="IPR001680">
    <property type="entry name" value="WD40_rpt"/>
</dbReference>
<evidence type="ECO:0008006" key="8">
    <source>
        <dbReference type="Google" id="ProtNLM"/>
    </source>
</evidence>
<evidence type="ECO:0000313" key="7">
    <source>
        <dbReference type="Proteomes" id="UP000784294"/>
    </source>
</evidence>
<evidence type="ECO:0000256" key="1">
    <source>
        <dbReference type="ARBA" id="ARBA00022574"/>
    </source>
</evidence>
<comment type="caution">
    <text evidence="6">The sequence shown here is derived from an EMBL/GenBank/DDBJ whole genome shotgun (WGS) entry which is preliminary data.</text>
</comment>
<dbReference type="Proteomes" id="UP000784294">
    <property type="component" value="Unassembled WGS sequence"/>
</dbReference>
<dbReference type="InterPro" id="IPR015943">
    <property type="entry name" value="WD40/YVTN_repeat-like_dom_sf"/>
</dbReference>
<evidence type="ECO:0000256" key="4">
    <source>
        <dbReference type="ARBA" id="ARBA00025740"/>
    </source>
</evidence>
<dbReference type="Gene3D" id="2.130.10.10">
    <property type="entry name" value="YVTN repeat-like/Quinoprotein amine dehydrogenase"/>
    <property type="match status" value="1"/>
</dbReference>
<protein>
    <recommendedName>
        <fullName evidence="8">BCAS3 domain-containing protein</fullName>
    </recommendedName>
</protein>
<keyword evidence="2" id="KW-0677">Repeat</keyword>
<evidence type="ECO:0000313" key="6">
    <source>
        <dbReference type="EMBL" id="VEL37560.1"/>
    </source>
</evidence>